<comment type="subcellular location">
    <subcellularLocation>
        <location evidence="1">Membrane</location>
        <topology evidence="1">Multi-pass membrane protein</topology>
    </subcellularLocation>
</comment>
<proteinExistence type="inferred from homology"/>
<dbReference type="AlphaFoldDB" id="A0AAV3PET9"/>
<evidence type="ECO:0000313" key="8">
    <source>
        <dbReference type="Proteomes" id="UP001454036"/>
    </source>
</evidence>
<evidence type="ECO:0000256" key="2">
    <source>
        <dbReference type="ARBA" id="ARBA00006824"/>
    </source>
</evidence>
<dbReference type="GO" id="GO:0016020">
    <property type="term" value="C:membrane"/>
    <property type="evidence" value="ECO:0007669"/>
    <property type="project" value="UniProtKB-SubCell"/>
</dbReference>
<dbReference type="GO" id="GO:0005737">
    <property type="term" value="C:cytoplasm"/>
    <property type="evidence" value="ECO:0007669"/>
    <property type="project" value="TreeGrafter"/>
</dbReference>
<dbReference type="PANTHER" id="PTHR11266">
    <property type="entry name" value="PEROXISOMAL MEMBRANE PROTEIN 2, PXMP2 MPV17"/>
    <property type="match status" value="1"/>
</dbReference>
<evidence type="ECO:0000313" key="7">
    <source>
        <dbReference type="EMBL" id="GAA0149791.1"/>
    </source>
</evidence>
<dbReference type="InterPro" id="IPR007248">
    <property type="entry name" value="Mpv17_PMP22"/>
</dbReference>
<evidence type="ECO:0000256" key="6">
    <source>
        <dbReference type="RuleBase" id="RU363053"/>
    </source>
</evidence>
<sequence>MAGVFSRKGCNTQSTLYNLWKQHQVIRNQKLKQPCKEYSRPPQSFDKRPKKLVALPAMVPPASLTLSQKWVSNIGVFSWYLGMVKTWPVVTKGITCGLIYTAADLTSQKMTMESGESYDLVRTTRMAGLGFVMIGPSLHYWFNFVAKLFPCTALVSTLKKMFLAQITYAPIMTALFFAANAALQGETGKEILGRLKRDTVPVIISGSVYWPICDFFTLKFFPVYLQPLGSNVFSYIWSVYTTYMASLEKVQET</sequence>
<evidence type="ECO:0000256" key="5">
    <source>
        <dbReference type="ARBA" id="ARBA00023136"/>
    </source>
</evidence>
<keyword evidence="3 6" id="KW-0812">Transmembrane</keyword>
<name>A0AAV3PET9_LITER</name>
<comment type="similarity">
    <text evidence="2 6">Belongs to the peroxisomal membrane protein PXMP2/4 family.</text>
</comment>
<keyword evidence="5 6" id="KW-0472">Membrane</keyword>
<keyword evidence="4 6" id="KW-1133">Transmembrane helix</keyword>
<dbReference type="Pfam" id="PF04117">
    <property type="entry name" value="Mpv17_PMP22"/>
    <property type="match status" value="1"/>
</dbReference>
<dbReference type="Proteomes" id="UP001454036">
    <property type="component" value="Unassembled WGS sequence"/>
</dbReference>
<dbReference type="EMBL" id="BAABME010001469">
    <property type="protein sequence ID" value="GAA0149791.1"/>
    <property type="molecule type" value="Genomic_DNA"/>
</dbReference>
<accession>A0AAV3PET9</accession>
<evidence type="ECO:0000256" key="4">
    <source>
        <dbReference type="ARBA" id="ARBA00022989"/>
    </source>
</evidence>
<reference evidence="7 8" key="1">
    <citation type="submission" date="2024-01" db="EMBL/GenBank/DDBJ databases">
        <title>The complete chloroplast genome sequence of Lithospermum erythrorhizon: insights into the phylogenetic relationship among Boraginaceae species and the maternal lineages of purple gromwells.</title>
        <authorList>
            <person name="Okada T."/>
            <person name="Watanabe K."/>
        </authorList>
    </citation>
    <scope>NUCLEOTIDE SEQUENCE [LARGE SCALE GENOMIC DNA]</scope>
</reference>
<protein>
    <submittedName>
        <fullName evidence="7">Transporter</fullName>
    </submittedName>
</protein>
<feature type="transmembrane region" description="Helical" evidence="6">
    <location>
        <begin position="126"/>
        <end position="142"/>
    </location>
</feature>
<organism evidence="7 8">
    <name type="scientific">Lithospermum erythrorhizon</name>
    <name type="common">Purple gromwell</name>
    <name type="synonym">Lithospermum officinale var. erythrorhizon</name>
    <dbReference type="NCBI Taxonomy" id="34254"/>
    <lineage>
        <taxon>Eukaryota</taxon>
        <taxon>Viridiplantae</taxon>
        <taxon>Streptophyta</taxon>
        <taxon>Embryophyta</taxon>
        <taxon>Tracheophyta</taxon>
        <taxon>Spermatophyta</taxon>
        <taxon>Magnoliopsida</taxon>
        <taxon>eudicotyledons</taxon>
        <taxon>Gunneridae</taxon>
        <taxon>Pentapetalae</taxon>
        <taxon>asterids</taxon>
        <taxon>lamiids</taxon>
        <taxon>Boraginales</taxon>
        <taxon>Boraginaceae</taxon>
        <taxon>Boraginoideae</taxon>
        <taxon>Lithospermeae</taxon>
        <taxon>Lithospermum</taxon>
    </lineage>
</organism>
<evidence type="ECO:0000256" key="1">
    <source>
        <dbReference type="ARBA" id="ARBA00004141"/>
    </source>
</evidence>
<gene>
    <name evidence="7" type="ORF">LIER_08879</name>
</gene>
<comment type="caution">
    <text evidence="7">The sequence shown here is derived from an EMBL/GenBank/DDBJ whole genome shotgun (WGS) entry which is preliminary data.</text>
</comment>
<dbReference type="PANTHER" id="PTHR11266:SF18">
    <property type="entry name" value="OS12G0508100 PROTEIN"/>
    <property type="match status" value="1"/>
</dbReference>
<keyword evidence="8" id="KW-1185">Reference proteome</keyword>
<feature type="transmembrane region" description="Helical" evidence="6">
    <location>
        <begin position="162"/>
        <end position="183"/>
    </location>
</feature>
<evidence type="ECO:0000256" key="3">
    <source>
        <dbReference type="ARBA" id="ARBA00022692"/>
    </source>
</evidence>